<name>A0A7W9W693_ARMRO</name>
<dbReference type="Pfam" id="PF07596">
    <property type="entry name" value="SBP_bac_10"/>
    <property type="match status" value="1"/>
</dbReference>
<comment type="caution">
    <text evidence="3">The sequence shown here is derived from an EMBL/GenBank/DDBJ whole genome shotgun (WGS) entry which is preliminary data.</text>
</comment>
<dbReference type="AlphaFoldDB" id="A0A7W9W693"/>
<reference evidence="3 4" key="1">
    <citation type="submission" date="2020-08" db="EMBL/GenBank/DDBJ databases">
        <title>Genomic Encyclopedia of Type Strains, Phase IV (KMG-IV): sequencing the most valuable type-strain genomes for metagenomic binning, comparative biology and taxonomic classification.</title>
        <authorList>
            <person name="Goeker M."/>
        </authorList>
    </citation>
    <scope>NUCLEOTIDE SEQUENCE [LARGE SCALE GENOMIC DNA]</scope>
    <source>
        <strain evidence="3 4">DSM 23562</strain>
    </source>
</reference>
<dbReference type="Pfam" id="PF07963">
    <property type="entry name" value="N_methyl"/>
    <property type="match status" value="1"/>
</dbReference>
<evidence type="ECO:0000313" key="3">
    <source>
        <dbReference type="EMBL" id="MBB6049337.1"/>
    </source>
</evidence>
<dbReference type="SUPFAM" id="SSF54523">
    <property type="entry name" value="Pili subunits"/>
    <property type="match status" value="1"/>
</dbReference>
<dbReference type="Proteomes" id="UP000520814">
    <property type="component" value="Unassembled WGS sequence"/>
</dbReference>
<keyword evidence="4" id="KW-1185">Reference proteome</keyword>
<protein>
    <submittedName>
        <fullName evidence="3">Prepilin-type N-terminal cleavage/methylation domain-containing protein/prepilin-type processing-associated H-X9-DG protein</fullName>
    </submittedName>
</protein>
<accession>A0A7W9W693</accession>
<dbReference type="InterPro" id="IPR012902">
    <property type="entry name" value="N_methyl_site"/>
</dbReference>
<evidence type="ECO:0000259" key="2">
    <source>
        <dbReference type="Pfam" id="PF07596"/>
    </source>
</evidence>
<evidence type="ECO:0000256" key="1">
    <source>
        <dbReference type="SAM" id="MobiDB-lite"/>
    </source>
</evidence>
<feature type="region of interest" description="Disordered" evidence="1">
    <location>
        <begin position="193"/>
        <end position="220"/>
    </location>
</feature>
<dbReference type="PANTHER" id="PTHR30093">
    <property type="entry name" value="GENERAL SECRETION PATHWAY PROTEIN G"/>
    <property type="match status" value="1"/>
</dbReference>
<feature type="domain" description="DUF1559" evidence="2">
    <location>
        <begin position="31"/>
        <end position="91"/>
    </location>
</feature>
<dbReference type="InterPro" id="IPR011453">
    <property type="entry name" value="DUF1559"/>
</dbReference>
<dbReference type="NCBIfam" id="TIGR02532">
    <property type="entry name" value="IV_pilin_GFxxxE"/>
    <property type="match status" value="1"/>
</dbReference>
<dbReference type="NCBIfam" id="TIGR04294">
    <property type="entry name" value="pre_pil_HX9DG"/>
    <property type="match status" value="1"/>
</dbReference>
<dbReference type="InterPro" id="IPR027558">
    <property type="entry name" value="Pre_pil_HX9DG_C"/>
</dbReference>
<sequence length="248" mass="27373">MRRGFTLTELLVVIAIIAILAAILFPVFAQVRGKARQSVCLTNMKQLALAQLMYSQDYDETPPAVFFGEADTPRGYTWRFALHPYVRSHEVHFCPQVRLRSWRPDTRRRAFRVRVGTDSEGQPLYDFVFSTLDFRGTAAYAVPRVHRYPGGATPLFANLEEDGVSTSSLAAVAAPAQTVLLVEAHSLFSGSYQWDPRPSDSHGQRLGATRHTNGSNSAFADGHARWSARGQLGCGTGGGADRCPWSIE</sequence>
<evidence type="ECO:0000313" key="4">
    <source>
        <dbReference type="Proteomes" id="UP000520814"/>
    </source>
</evidence>
<proteinExistence type="predicted"/>
<gene>
    <name evidence="3" type="ORF">HNQ39_001099</name>
</gene>
<dbReference type="InterPro" id="IPR045584">
    <property type="entry name" value="Pilin-like"/>
</dbReference>
<dbReference type="RefSeq" id="WP_184192948.1">
    <property type="nucleotide sequence ID" value="NZ_JACHGW010000001.1"/>
</dbReference>
<dbReference type="Gene3D" id="3.30.700.10">
    <property type="entry name" value="Glycoprotein, Type 4 Pilin"/>
    <property type="match status" value="1"/>
</dbReference>
<organism evidence="3 4">
    <name type="scientific">Armatimonas rosea</name>
    <dbReference type="NCBI Taxonomy" id="685828"/>
    <lineage>
        <taxon>Bacteria</taxon>
        <taxon>Bacillati</taxon>
        <taxon>Armatimonadota</taxon>
        <taxon>Armatimonadia</taxon>
        <taxon>Armatimonadales</taxon>
        <taxon>Armatimonadaceae</taxon>
        <taxon>Armatimonas</taxon>
    </lineage>
</organism>
<dbReference type="EMBL" id="JACHGW010000001">
    <property type="protein sequence ID" value="MBB6049337.1"/>
    <property type="molecule type" value="Genomic_DNA"/>
</dbReference>